<proteinExistence type="predicted"/>
<organism evidence="2 3">
    <name type="scientific">Linum trigynum</name>
    <dbReference type="NCBI Taxonomy" id="586398"/>
    <lineage>
        <taxon>Eukaryota</taxon>
        <taxon>Viridiplantae</taxon>
        <taxon>Streptophyta</taxon>
        <taxon>Embryophyta</taxon>
        <taxon>Tracheophyta</taxon>
        <taxon>Spermatophyta</taxon>
        <taxon>Magnoliopsida</taxon>
        <taxon>eudicotyledons</taxon>
        <taxon>Gunneridae</taxon>
        <taxon>Pentapetalae</taxon>
        <taxon>rosids</taxon>
        <taxon>fabids</taxon>
        <taxon>Malpighiales</taxon>
        <taxon>Linaceae</taxon>
        <taxon>Linum</taxon>
    </lineage>
</organism>
<dbReference type="EMBL" id="OZ034816">
    <property type="protein sequence ID" value="CAL1379407.1"/>
    <property type="molecule type" value="Genomic_DNA"/>
</dbReference>
<reference evidence="2 3" key="1">
    <citation type="submission" date="2024-04" db="EMBL/GenBank/DDBJ databases">
        <authorList>
            <person name="Fracassetti M."/>
        </authorList>
    </citation>
    <scope>NUCLEOTIDE SEQUENCE [LARGE SCALE GENOMIC DNA]</scope>
</reference>
<keyword evidence="3" id="KW-1185">Reference proteome</keyword>
<name>A0AAV2E0R6_9ROSI</name>
<protein>
    <submittedName>
        <fullName evidence="2">Uncharacterized protein</fullName>
    </submittedName>
</protein>
<gene>
    <name evidence="2" type="ORF">LTRI10_LOCUS20928</name>
</gene>
<dbReference type="Proteomes" id="UP001497516">
    <property type="component" value="Chromosome 3"/>
</dbReference>
<feature type="compositionally biased region" description="Polar residues" evidence="1">
    <location>
        <begin position="43"/>
        <end position="53"/>
    </location>
</feature>
<evidence type="ECO:0000256" key="1">
    <source>
        <dbReference type="SAM" id="MobiDB-lite"/>
    </source>
</evidence>
<dbReference type="AlphaFoldDB" id="A0AAV2E0R6"/>
<feature type="region of interest" description="Disordered" evidence="1">
    <location>
        <begin position="43"/>
        <end position="69"/>
    </location>
</feature>
<evidence type="ECO:0000313" key="3">
    <source>
        <dbReference type="Proteomes" id="UP001497516"/>
    </source>
</evidence>
<accession>A0AAV2E0R6</accession>
<sequence>MRRERHLGIGLCMSFHPEIAKQSPKKQSDYYDRKEQQNLQNLVQSVDTGSSLRKGSMAHGVGRRRKRRS</sequence>
<evidence type="ECO:0000313" key="2">
    <source>
        <dbReference type="EMBL" id="CAL1379407.1"/>
    </source>
</evidence>